<proteinExistence type="predicted"/>
<feature type="coiled-coil region" evidence="1">
    <location>
        <begin position="566"/>
        <end position="593"/>
    </location>
</feature>
<organism evidence="3 4">
    <name type="scientific">Mediterraneibacter gnavus</name>
    <name type="common">Ruminococcus gnavus</name>
    <dbReference type="NCBI Taxonomy" id="33038"/>
    <lineage>
        <taxon>Bacteria</taxon>
        <taxon>Bacillati</taxon>
        <taxon>Bacillota</taxon>
        <taxon>Clostridia</taxon>
        <taxon>Lachnospirales</taxon>
        <taxon>Lachnospiraceae</taxon>
        <taxon>Mediterraneibacter</taxon>
    </lineage>
</organism>
<accession>A0A9Q4EZB7</accession>
<gene>
    <name evidence="3" type="ORF">OZZ17_07745</name>
</gene>
<evidence type="ECO:0000313" key="4">
    <source>
        <dbReference type="Proteomes" id="UP001079535"/>
    </source>
</evidence>
<name>A0A9Q4EZB7_MEDGN</name>
<dbReference type="AlphaFoldDB" id="A0A9Q4EZB7"/>
<evidence type="ECO:0000259" key="2">
    <source>
        <dbReference type="Pfam" id="PF06605"/>
    </source>
</evidence>
<dbReference type="InterPro" id="IPR010572">
    <property type="entry name" value="Tail_dom"/>
</dbReference>
<reference evidence="3" key="1">
    <citation type="submission" date="2022-11" db="EMBL/GenBank/DDBJ databases">
        <title>Temperate bacteriophages infecting mucin-degrading bacterium Ruminococcus gnavus from the human gut.</title>
        <authorList>
            <person name="Buttimer C."/>
        </authorList>
    </citation>
    <scope>NUCLEOTIDE SEQUENCE</scope>
    <source>
        <strain evidence="3">CCUG 49994</strain>
    </source>
</reference>
<sequence length="988" mass="108594">MIPILYDPLETQFDSNGIGLLTDAISCIVEEERNGSFELTLQYPQEGHLADYIVEDAIIKAKPNDKDKDQLFRIYKSGKPIGGVNTYYAEHISYELNMNPVCRPRISGKNAQEAIAQLLEEAVIGNNYTAWSDITTRNSTQIDDVLSVRNILGGTEGSILDVWGGEYQFDNFTVKLHKSRGSDTGATIRYGKNLISAEQERNIGDVITAIFPYCYYTPEKEDGATEEPDPVFVSLPEKFINTPNADKYARLKCAPMDFSDEFEDGVIVTEEMLRKVAKTYTESGIDEPKISIKATFQNLKKTKDYENIQALETIGICDTVTVMIEKLGIEVKAKIIKYSYDSIKERFDSVEIGEPKTNLTKAITAAQKEQKEQIVKSATRAEIIQKRIEQTIKDVTAAITGNSGGHVLLYPAENPQEIYIMDTDSTATAKNVWRWNLAGLGHSSNGIGGPFETAITAAGQIVADFVAVGKLNGALIEAGTINAESLSVEYKQSVKKYTDDGDAKLLSEMKSRFEVTGESITAEVERAQAAEKTISDDLKLTKQDAEDFKENVEGAFRDGIITETEAQTIERYIKELEKDNASIQKQYNAVLDSASRQSTTTGSNFSIKFNADCKTEISSSGTKYDYLYLFYQKDGKIYKALNKVSGADIAGKTYIVPSTDIYIQWYSDSSGNKYYGFSIDEIKQVSTDADTTGTESTLPTYEVIEAATVSMIQTSHPYENSMRKLWHYKKRTATRSTLISKKNAYTNAYNALITAINNAISDKKITATEKANVNTKFDAYNAALADLKETIEAAGVDVAAVAAAAVAEYARAAIKVEADKIELRVTSAQAESLIEQKADSIRLKASKIAWSATYSSMSESGILKCTSAELKGSMKCGYDSGYWVELAGSGRLTGGYGSKQYGYIDYSASATDVDTGVKYNGLQVQGGCMRISVNQLATRKTSNTGTLAYIGATGKFEYISKIQDNGNGTITWWNSTVSFENGLMVSSL</sequence>
<comment type="caution">
    <text evidence="3">The sequence shown here is derived from an EMBL/GenBank/DDBJ whole genome shotgun (WGS) entry which is preliminary data.</text>
</comment>
<evidence type="ECO:0000256" key="1">
    <source>
        <dbReference type="SAM" id="Coils"/>
    </source>
</evidence>
<dbReference type="Pfam" id="PF06605">
    <property type="entry name" value="Prophage_tail"/>
    <property type="match status" value="1"/>
</dbReference>
<dbReference type="EMBL" id="JAPRAY010000009">
    <property type="protein sequence ID" value="MCZ0667435.1"/>
    <property type="molecule type" value="Genomic_DNA"/>
</dbReference>
<dbReference type="NCBIfam" id="TIGR01665">
    <property type="entry name" value="put_anti_recept"/>
    <property type="match status" value="1"/>
</dbReference>
<dbReference type="InterPro" id="IPR007119">
    <property type="entry name" value="Phage_tail_spike_N"/>
</dbReference>
<keyword evidence="1" id="KW-0175">Coiled coil</keyword>
<protein>
    <submittedName>
        <fullName evidence="3">Phage tail protein</fullName>
    </submittedName>
</protein>
<evidence type="ECO:0000313" key="3">
    <source>
        <dbReference type="EMBL" id="MCZ0667435.1"/>
    </source>
</evidence>
<dbReference type="RefSeq" id="WP_268803505.1">
    <property type="nucleotide sequence ID" value="NZ_JAPRAY010000009.1"/>
</dbReference>
<feature type="domain" description="Tail spike" evidence="2">
    <location>
        <begin position="104"/>
        <end position="364"/>
    </location>
</feature>
<dbReference type="Proteomes" id="UP001079535">
    <property type="component" value="Unassembled WGS sequence"/>
</dbReference>